<dbReference type="RefSeq" id="WP_036677469.1">
    <property type="nucleotide sequence ID" value="NZ_MKQL01000011.1"/>
</dbReference>
<dbReference type="Gene3D" id="3.40.630.30">
    <property type="match status" value="1"/>
</dbReference>
<dbReference type="SUPFAM" id="SSF55729">
    <property type="entry name" value="Acyl-CoA N-acyltransferases (Nat)"/>
    <property type="match status" value="1"/>
</dbReference>
<sequence length="259" mass="29681">MYRKLTAAELDVILSSINKEQHFLYYSYLTFRRQNTVHYGQYSDQGELLGVLAFLSGLPFNAFSVYPVQQSFCLSSMLAFMKDELHLHNHAVGSFIINEQELQVFASQLEFYSPPQKLLLMKHIHEDVLPTADKHVMHLGPAHFQRIEAKMNELQTMAFSKEELQNPFYGVMAQDELIAVGGYHIYSEDYVELGNIGTDVAWRRNGYGKKVCAELTRQGHAISANVYLNVFEENVGAISLYQSLGYELICQQYIVEFII</sequence>
<dbReference type="InterPro" id="IPR016181">
    <property type="entry name" value="Acyl_CoA_acyltransferase"/>
</dbReference>
<dbReference type="Pfam" id="PF00583">
    <property type="entry name" value="Acetyltransf_1"/>
    <property type="match status" value="1"/>
</dbReference>
<reference evidence="1 2" key="1">
    <citation type="submission" date="2016-10" db="EMBL/GenBank/DDBJ databases">
        <title>Paenibacillus species isolates.</title>
        <authorList>
            <person name="Beno S.M."/>
        </authorList>
    </citation>
    <scope>NUCLEOTIDE SEQUENCE [LARGE SCALE GENOMIC DNA]</scope>
    <source>
        <strain evidence="1 2">FSL H7-0604</strain>
    </source>
</reference>
<dbReference type="InterPro" id="IPR000182">
    <property type="entry name" value="GNAT_dom"/>
</dbReference>
<name>A0A1R0X412_9BACL</name>
<dbReference type="PROSITE" id="PS51186">
    <property type="entry name" value="GNAT"/>
    <property type="match status" value="1"/>
</dbReference>
<gene>
    <name evidence="1" type="ORF">BJP51_03030</name>
</gene>
<dbReference type="GO" id="GO:0016747">
    <property type="term" value="F:acyltransferase activity, transferring groups other than amino-acyl groups"/>
    <property type="evidence" value="ECO:0007669"/>
    <property type="project" value="InterPro"/>
</dbReference>
<accession>A0A1R0X412</accession>
<evidence type="ECO:0000313" key="2">
    <source>
        <dbReference type="Proteomes" id="UP000187465"/>
    </source>
</evidence>
<protein>
    <submittedName>
        <fullName evidence="1">GNAT family N-acetyltransferase</fullName>
    </submittedName>
</protein>
<dbReference type="AlphaFoldDB" id="A0A1R0X412"/>
<comment type="caution">
    <text evidence="1">The sequence shown here is derived from an EMBL/GenBank/DDBJ whole genome shotgun (WGS) entry which is preliminary data.</text>
</comment>
<dbReference type="Proteomes" id="UP000187465">
    <property type="component" value="Unassembled WGS sequence"/>
</dbReference>
<evidence type="ECO:0000313" key="1">
    <source>
        <dbReference type="EMBL" id="OMD28125.1"/>
    </source>
</evidence>
<keyword evidence="1" id="KW-0808">Transferase</keyword>
<dbReference type="EMBL" id="MKQP01000034">
    <property type="protein sequence ID" value="OMD28125.1"/>
    <property type="molecule type" value="Genomic_DNA"/>
</dbReference>
<organism evidence="1 2">
    <name type="scientific">Paenibacillus odorifer</name>
    <dbReference type="NCBI Taxonomy" id="189426"/>
    <lineage>
        <taxon>Bacteria</taxon>
        <taxon>Bacillati</taxon>
        <taxon>Bacillota</taxon>
        <taxon>Bacilli</taxon>
        <taxon>Bacillales</taxon>
        <taxon>Paenibacillaceae</taxon>
        <taxon>Paenibacillus</taxon>
    </lineage>
</organism>
<proteinExistence type="predicted"/>
<dbReference type="CDD" id="cd04301">
    <property type="entry name" value="NAT_SF"/>
    <property type="match status" value="1"/>
</dbReference>